<dbReference type="Proteomes" id="UP000248975">
    <property type="component" value="Unassembled WGS sequence"/>
</dbReference>
<gene>
    <name evidence="1" type="ORF">DI533_13655</name>
</gene>
<name>A0A2W5S104_CERSP</name>
<accession>A0A2W5S104</accession>
<organism evidence="1 2">
    <name type="scientific">Cereibacter sphaeroides</name>
    <name type="common">Rhodobacter sphaeroides</name>
    <dbReference type="NCBI Taxonomy" id="1063"/>
    <lineage>
        <taxon>Bacteria</taxon>
        <taxon>Pseudomonadati</taxon>
        <taxon>Pseudomonadota</taxon>
        <taxon>Alphaproteobacteria</taxon>
        <taxon>Rhodobacterales</taxon>
        <taxon>Paracoccaceae</taxon>
        <taxon>Cereibacter</taxon>
    </lineage>
</organism>
<proteinExistence type="predicted"/>
<comment type="caution">
    <text evidence="1">The sequence shown here is derived from an EMBL/GenBank/DDBJ whole genome shotgun (WGS) entry which is preliminary data.</text>
</comment>
<evidence type="ECO:0000313" key="1">
    <source>
        <dbReference type="EMBL" id="PZQ96641.1"/>
    </source>
</evidence>
<reference evidence="1 2" key="1">
    <citation type="submission" date="2017-08" db="EMBL/GenBank/DDBJ databases">
        <title>Infants hospitalized years apart are colonized by the same room-sourced microbial strains.</title>
        <authorList>
            <person name="Brooks B."/>
            <person name="Olm M.R."/>
            <person name="Firek B.A."/>
            <person name="Baker R."/>
            <person name="Thomas B.C."/>
            <person name="Morowitz M.J."/>
            <person name="Banfield J.F."/>
        </authorList>
    </citation>
    <scope>NUCLEOTIDE SEQUENCE [LARGE SCALE GENOMIC DNA]</scope>
    <source>
        <strain evidence="1">S2_003_000_R2_11</strain>
    </source>
</reference>
<sequence length="80" mass="9255">MSIITLSVAGFRLPDGWLRTSLLRLRDKRQARIMARKIRATAIELDKLDDQILRDIGLIRGSIEAALHERDMLERCGLRR</sequence>
<evidence type="ECO:0000313" key="2">
    <source>
        <dbReference type="Proteomes" id="UP000248975"/>
    </source>
</evidence>
<evidence type="ECO:0008006" key="3">
    <source>
        <dbReference type="Google" id="ProtNLM"/>
    </source>
</evidence>
<protein>
    <recommendedName>
        <fullName evidence="3">DUF1127 domain-containing protein</fullName>
    </recommendedName>
</protein>
<dbReference type="AlphaFoldDB" id="A0A2W5S104"/>
<dbReference type="EMBL" id="QFQS01000003">
    <property type="protein sequence ID" value="PZQ96641.1"/>
    <property type="molecule type" value="Genomic_DNA"/>
</dbReference>